<proteinExistence type="predicted"/>
<keyword evidence="2" id="KW-1185">Reference proteome</keyword>
<dbReference type="Gene3D" id="2.40.50.1020">
    <property type="entry name" value="LytTr DNA-binding domain"/>
    <property type="match status" value="1"/>
</dbReference>
<protein>
    <recommendedName>
        <fullName evidence="3">HTH LytTR-type domain-containing protein</fullName>
    </recommendedName>
</protein>
<evidence type="ECO:0008006" key="3">
    <source>
        <dbReference type="Google" id="ProtNLM"/>
    </source>
</evidence>
<dbReference type="EMBL" id="JBBPCC010000006">
    <property type="protein sequence ID" value="MEK8128625.1"/>
    <property type="molecule type" value="Genomic_DNA"/>
</dbReference>
<dbReference type="Proteomes" id="UP001469365">
    <property type="component" value="Unassembled WGS sequence"/>
</dbReference>
<sequence length="155" mass="17796">MEDLVSRIGQVLEEQGLDMASREAAVKKIAELIYLEKKELVALCIDADNPDELINIKISECYYIDTQKRRIIYQHTNGKKYPNVHLLEDFESSSLLYREGIIRTDHSNFLNINRVTSFSKARGQAFFDADKRIAAKVASIHSPQVKENLRIRGIE</sequence>
<evidence type="ECO:0000313" key="2">
    <source>
        <dbReference type="Proteomes" id="UP001469365"/>
    </source>
</evidence>
<accession>A0ABU9DKL4</accession>
<gene>
    <name evidence="1" type="ORF">WMW72_11980</name>
</gene>
<comment type="caution">
    <text evidence="1">The sequence shown here is derived from an EMBL/GenBank/DDBJ whole genome shotgun (WGS) entry which is preliminary data.</text>
</comment>
<evidence type="ECO:0000313" key="1">
    <source>
        <dbReference type="EMBL" id="MEK8128625.1"/>
    </source>
</evidence>
<reference evidence="1 2" key="1">
    <citation type="submission" date="2024-04" db="EMBL/GenBank/DDBJ databases">
        <title>draft genome sequnece of Paenibacillus filicis.</title>
        <authorList>
            <person name="Kim D.-U."/>
        </authorList>
    </citation>
    <scope>NUCLEOTIDE SEQUENCE [LARGE SCALE GENOMIC DNA]</scope>
    <source>
        <strain evidence="1 2">KACC14197</strain>
    </source>
</reference>
<organism evidence="1 2">
    <name type="scientific">Paenibacillus filicis</name>
    <dbReference type="NCBI Taxonomy" id="669464"/>
    <lineage>
        <taxon>Bacteria</taxon>
        <taxon>Bacillati</taxon>
        <taxon>Bacillota</taxon>
        <taxon>Bacilli</taxon>
        <taxon>Bacillales</taxon>
        <taxon>Paenibacillaceae</taxon>
        <taxon>Paenibacillus</taxon>
    </lineage>
</organism>
<name>A0ABU9DKL4_9BACL</name>
<dbReference type="RefSeq" id="WP_341415703.1">
    <property type="nucleotide sequence ID" value="NZ_JBBPCC010000006.1"/>
</dbReference>